<dbReference type="InterPro" id="IPR019734">
    <property type="entry name" value="TPR_rpt"/>
</dbReference>
<dbReference type="eggNOG" id="COG0457">
    <property type="taxonomic scope" value="Bacteria"/>
</dbReference>
<dbReference type="STRING" id="1173027.Mic7113_5096"/>
<feature type="repeat" description="TPR" evidence="1">
    <location>
        <begin position="335"/>
        <end position="368"/>
    </location>
</feature>
<dbReference type="SMART" id="SM00028">
    <property type="entry name" value="TPR"/>
    <property type="match status" value="7"/>
</dbReference>
<proteinExistence type="predicted"/>
<feature type="coiled-coil region" evidence="2">
    <location>
        <begin position="551"/>
        <end position="578"/>
    </location>
</feature>
<evidence type="ECO:0000313" key="4">
    <source>
        <dbReference type="EMBL" id="AFZ20753.1"/>
    </source>
</evidence>
<accession>K9WKN8</accession>
<dbReference type="PATRIC" id="fig|1173027.3.peg.5649"/>
<dbReference type="OrthoDB" id="437421at2"/>
<keyword evidence="2" id="KW-0175">Coiled coil</keyword>
<name>K9WKN8_9CYAN</name>
<feature type="repeat" description="TPR" evidence="1">
    <location>
        <begin position="252"/>
        <end position="285"/>
    </location>
</feature>
<keyword evidence="1" id="KW-0802">TPR repeat</keyword>
<evidence type="ECO:0000259" key="3">
    <source>
        <dbReference type="Pfam" id="PF12770"/>
    </source>
</evidence>
<feature type="repeat" description="TPR" evidence="1">
    <location>
        <begin position="300"/>
        <end position="333"/>
    </location>
</feature>
<dbReference type="AlphaFoldDB" id="K9WKN8"/>
<dbReference type="InterPro" id="IPR024983">
    <property type="entry name" value="CHAT_dom"/>
</dbReference>
<protein>
    <recommendedName>
        <fullName evidence="3">CHAT domain-containing protein</fullName>
    </recommendedName>
</protein>
<dbReference type="RefSeq" id="WP_015184886.1">
    <property type="nucleotide sequence ID" value="NC_019738.1"/>
</dbReference>
<dbReference type="SUPFAM" id="SSF48452">
    <property type="entry name" value="TPR-like"/>
    <property type="match status" value="2"/>
</dbReference>
<dbReference type="EMBL" id="CP003630">
    <property type="protein sequence ID" value="AFZ20753.1"/>
    <property type="molecule type" value="Genomic_DNA"/>
</dbReference>
<keyword evidence="5" id="KW-1185">Reference proteome</keyword>
<evidence type="ECO:0000256" key="1">
    <source>
        <dbReference type="PROSITE-ProRule" id="PRU00339"/>
    </source>
</evidence>
<sequence length="982" mass="110231">MRSRPKHLSFIAATLLLSLTFPLQLSGIHLSISTAIAAKSTQDSEIEKDKFSVKTFPRVNRGTFQTASSPSAVEKETSSDELQQRLEELQTTLVIQRKNGDRAGEVDTLNKIAKTLGYIGNAYFKAGKYRQIEELFRQKLESFRKIGDGEGEQLILDVMRRHLKQKWQFQAAFGVARDISLRRRKLSWQEQLSISQLNLFISQEIGDRKAQQHSLHSMGWVYRNLGQYSQALGSYQQSLAIARERKVKDHELFLLIETGLIYNDLAQYERALEVLDQALSILPSVKVSEELVVPISYLEPFALNQIGLIYKKLGQVDRALQFFQQALSKESFERHHIYNNIGLIYFEKGQYTQALEAYQKSQEYGNSGDLSASGFILNSIGLVYAQTGDYTQALEAYRKALALFREFNDRPGERTTLSNIGSLLEKQNQPELAIVFYKEAVNITEAIRQDLQKLTIEEQKVYTETVADNYRSLANLLLSQGRILEAQQVLELLKVQELRNFTKDTRTGGKETLGIITNFTESEILKTHGTLIALGRKIEECKQCAERSKLLDQREAVAKEFEDNVRSLEQEISRRREKDKAFLDPSTLGGNAEAIVSEPGTVLIYPLVLENKLWILWASKGGITKSIEVPQVGLKQLSEKVVQFRQLLQNPNSDIAELKATGKQLYDWLLPPSLQKELKKNQIQNLVFSLDRVTRYIPMNAVFDGEKYLTENYNISTIISANLTQMGERLPPGTQNTSVLAAGLSEAKKGFNPLPNVPAELNAIIRQSPTDTQGIYPGLQLLNQGFNRKALRDNLADHLILHIATHGKFVPNNAYASYLLLGDGEELPIPEIQNMRDLNQIHLVVLSACETALGETGQDGTEITGLSYYFLEKGAKAVMASLWQVNDKSTRLLMEQFYSTLAKGTAQSPITKAQALRQAQLSLIRSDHPKGGTVNNPTSTANTDFRGLGAQPIPGRQSTTSNASGFSHPYYWAPFILIGNGL</sequence>
<feature type="repeat" description="TPR" evidence="1">
    <location>
        <begin position="374"/>
        <end position="407"/>
    </location>
</feature>
<dbReference type="Proteomes" id="UP000010471">
    <property type="component" value="Chromosome"/>
</dbReference>
<reference evidence="4 5" key="1">
    <citation type="submission" date="2012-06" db="EMBL/GenBank/DDBJ databases">
        <title>Finished chromosome of genome of Microcoleus sp. PCC 7113.</title>
        <authorList>
            <consortium name="US DOE Joint Genome Institute"/>
            <person name="Gugger M."/>
            <person name="Coursin T."/>
            <person name="Rippka R."/>
            <person name="Tandeau De Marsac N."/>
            <person name="Huntemann M."/>
            <person name="Wei C.-L."/>
            <person name="Han J."/>
            <person name="Detter J.C."/>
            <person name="Han C."/>
            <person name="Tapia R."/>
            <person name="Chen A."/>
            <person name="Kyrpides N."/>
            <person name="Mavromatis K."/>
            <person name="Markowitz V."/>
            <person name="Szeto E."/>
            <person name="Ivanova N."/>
            <person name="Pagani I."/>
            <person name="Pati A."/>
            <person name="Goodwin L."/>
            <person name="Nordberg H.P."/>
            <person name="Cantor M.N."/>
            <person name="Hua S.X."/>
            <person name="Woyke T."/>
            <person name="Kerfeld C.A."/>
        </authorList>
    </citation>
    <scope>NUCLEOTIDE SEQUENCE [LARGE SCALE GENOMIC DNA]</scope>
    <source>
        <strain evidence="4 5">PCC 7113</strain>
    </source>
</reference>
<dbReference type="eggNOG" id="COG4995">
    <property type="taxonomic scope" value="Bacteria"/>
</dbReference>
<dbReference type="Gene3D" id="1.25.40.10">
    <property type="entry name" value="Tetratricopeptide repeat domain"/>
    <property type="match status" value="3"/>
</dbReference>
<organism evidence="4 5">
    <name type="scientific">Allocoleopsis franciscana PCC 7113</name>
    <dbReference type="NCBI Taxonomy" id="1173027"/>
    <lineage>
        <taxon>Bacteria</taxon>
        <taxon>Bacillati</taxon>
        <taxon>Cyanobacteriota</taxon>
        <taxon>Cyanophyceae</taxon>
        <taxon>Coleofasciculales</taxon>
        <taxon>Coleofasciculaceae</taxon>
        <taxon>Allocoleopsis</taxon>
        <taxon>Allocoleopsis franciscana</taxon>
    </lineage>
</organism>
<evidence type="ECO:0000313" key="5">
    <source>
        <dbReference type="Proteomes" id="UP000010471"/>
    </source>
</evidence>
<dbReference type="InterPro" id="IPR011990">
    <property type="entry name" value="TPR-like_helical_dom_sf"/>
</dbReference>
<dbReference type="PROSITE" id="PS50005">
    <property type="entry name" value="TPR"/>
    <property type="match status" value="5"/>
</dbReference>
<dbReference type="PANTHER" id="PTHR10098">
    <property type="entry name" value="RAPSYN-RELATED"/>
    <property type="match status" value="1"/>
</dbReference>
<feature type="domain" description="CHAT" evidence="3">
    <location>
        <begin position="660"/>
        <end position="980"/>
    </location>
</feature>
<feature type="coiled-coil region" evidence="2">
    <location>
        <begin position="72"/>
        <end position="99"/>
    </location>
</feature>
<dbReference type="KEGG" id="mic:Mic7113_5096"/>
<dbReference type="Pfam" id="PF13424">
    <property type="entry name" value="TPR_12"/>
    <property type="match status" value="3"/>
</dbReference>
<dbReference type="Pfam" id="PF12770">
    <property type="entry name" value="CHAT"/>
    <property type="match status" value="1"/>
</dbReference>
<dbReference type="HOGENOM" id="CLU_002404_0_0_3"/>
<feature type="repeat" description="TPR" evidence="1">
    <location>
        <begin position="212"/>
        <end position="245"/>
    </location>
</feature>
<gene>
    <name evidence="4" type="ORF">Mic7113_5096</name>
</gene>
<evidence type="ECO:0000256" key="2">
    <source>
        <dbReference type="SAM" id="Coils"/>
    </source>
</evidence>